<protein>
    <submittedName>
        <fullName evidence="4">tRNA-splicing endonuclease subunit Sen54</fullName>
    </submittedName>
</protein>
<evidence type="ECO:0000313" key="5">
    <source>
        <dbReference type="Proteomes" id="UP000094527"/>
    </source>
</evidence>
<dbReference type="GO" id="GO:0000379">
    <property type="term" value="P:tRNA-type intron splice site recognition and cleavage"/>
    <property type="evidence" value="ECO:0007669"/>
    <property type="project" value="TreeGrafter"/>
</dbReference>
<reference evidence="4 5" key="1">
    <citation type="journal article" date="2016" name="Genome Biol. Evol.">
        <title>Gene Family Evolution Reflects Adaptation to Soil Environmental Stressors in the Genome of the Collembolan Orchesella cincta.</title>
        <authorList>
            <person name="Faddeeva-Vakhrusheva A."/>
            <person name="Derks M.F."/>
            <person name="Anvar S.Y."/>
            <person name="Agamennone V."/>
            <person name="Suring W."/>
            <person name="Smit S."/>
            <person name="van Straalen N.M."/>
            <person name="Roelofs D."/>
        </authorList>
    </citation>
    <scope>NUCLEOTIDE SEQUENCE [LARGE SCALE GENOMIC DNA]</scope>
    <source>
        <tissue evidence="4">Mixed pool</tissue>
    </source>
</reference>
<feature type="domain" description="tRNA-splicing endonuclease subunit Sen54 N-terminal" evidence="3">
    <location>
        <begin position="92"/>
        <end position="157"/>
    </location>
</feature>
<name>A0A1D2NJX9_ORCCI</name>
<dbReference type="InterPro" id="IPR024337">
    <property type="entry name" value="tRNA_splic_suSen54"/>
</dbReference>
<proteinExistence type="inferred from homology"/>
<keyword evidence="4" id="KW-0540">Nuclease</keyword>
<evidence type="ECO:0000313" key="4">
    <source>
        <dbReference type="EMBL" id="ODN05537.1"/>
    </source>
</evidence>
<accession>A0A1D2NJX9</accession>
<dbReference type="PANTHER" id="PTHR21027">
    <property type="entry name" value="TRNA-SPLICING ENDONUCLEASE SUBUNIT SEN54"/>
    <property type="match status" value="1"/>
</dbReference>
<dbReference type="AlphaFoldDB" id="A0A1D2NJX9"/>
<comment type="caution">
    <text evidence="4">The sequence shown here is derived from an EMBL/GenBank/DDBJ whole genome shotgun (WGS) entry which is preliminary data.</text>
</comment>
<organism evidence="4 5">
    <name type="scientific">Orchesella cincta</name>
    <name type="common">Springtail</name>
    <name type="synonym">Podura cincta</name>
    <dbReference type="NCBI Taxonomy" id="48709"/>
    <lineage>
        <taxon>Eukaryota</taxon>
        <taxon>Metazoa</taxon>
        <taxon>Ecdysozoa</taxon>
        <taxon>Arthropoda</taxon>
        <taxon>Hexapoda</taxon>
        <taxon>Collembola</taxon>
        <taxon>Entomobryomorpha</taxon>
        <taxon>Entomobryoidea</taxon>
        <taxon>Orchesellidae</taxon>
        <taxon>Orchesellinae</taxon>
        <taxon>Orchesella</taxon>
    </lineage>
</organism>
<keyword evidence="4" id="KW-0378">Hydrolase</keyword>
<dbReference type="OrthoDB" id="408683at2759"/>
<gene>
    <name evidence="4" type="ORF">Ocin01_01158</name>
</gene>
<sequence length="616" mass="69228">MKIVTGESTSKGTVSGLNVDRMESTASGKFSSLPYQKEKSNLVTSSLNYDECSSGSGIDETEFKTLREESEKIFARNQEECCAAFSFQEVLDTLNTKRVTRKSLLSHVELDPANCRLKLLVDRGNVRARYGYDVGKEAYLYPEEALYLLETGKAEIFCEHVSLSIQRARSLLLVSQREESNNSLFNCTVEEFLVYKHLSRMGYCLYRYISDSPITDNSMSDSLVEEDDHVRMEEDNGAVIEVGLKTNCTPDEVDDIIDLDAPAVSETDKTKRKGLKRTYSTTALQDENLSTESDEMMDSDLEYWNQQVCIASMDEDSCLHGTKVEPGGYTVDEADSDVEIVDEVIYRHGGVEIQEIAHTVGCLKENYFEMHDEPVPSTSRGVTSSQVVVDLVSSDDEEQDLKSYGSRIWSKFIPNSKIIFTVPPSSLIPQTMPDNDKIYELDLKDKSDVSDLELEFLVDEVSLNDDRYGSSDSPHNFNLSGSKSWKDWRQSVFREARNVMNDSLLASSEYINGEAATKKLFLWNETQNEPQTTFHDGKIVFEMYGPVGQGFSRLKALDEDPSYYIFITRHDEPIPDFGTIGSSVDGVPILMAIVCDSGENDIVFITADRSPLTSLF</sequence>
<evidence type="ECO:0000256" key="2">
    <source>
        <dbReference type="ARBA" id="ARBA00022694"/>
    </source>
</evidence>
<dbReference type="GO" id="GO:0000214">
    <property type="term" value="C:tRNA-intron endonuclease complex"/>
    <property type="evidence" value="ECO:0007669"/>
    <property type="project" value="TreeGrafter"/>
</dbReference>
<dbReference type="Pfam" id="PF12928">
    <property type="entry name" value="tRNA_int_end_N2"/>
    <property type="match status" value="1"/>
</dbReference>
<dbReference type="Proteomes" id="UP000094527">
    <property type="component" value="Unassembled WGS sequence"/>
</dbReference>
<evidence type="ECO:0000259" key="3">
    <source>
        <dbReference type="Pfam" id="PF12928"/>
    </source>
</evidence>
<keyword evidence="5" id="KW-1185">Reference proteome</keyword>
<dbReference type="PANTHER" id="PTHR21027:SF1">
    <property type="entry name" value="TRNA-SPLICING ENDONUCLEASE SUBUNIT SEN54"/>
    <property type="match status" value="1"/>
</dbReference>
<comment type="similarity">
    <text evidence="1">Belongs to the SEN54 family.</text>
</comment>
<dbReference type="STRING" id="48709.A0A1D2NJX9"/>
<keyword evidence="4" id="KW-0255">Endonuclease</keyword>
<dbReference type="InterPro" id="IPR024336">
    <property type="entry name" value="tRNA_splic_suSen54_N"/>
</dbReference>
<evidence type="ECO:0000256" key="1">
    <source>
        <dbReference type="ARBA" id="ARBA00005736"/>
    </source>
</evidence>
<keyword evidence="2" id="KW-0819">tRNA processing</keyword>
<dbReference type="EMBL" id="LJIJ01000021">
    <property type="protein sequence ID" value="ODN05537.1"/>
    <property type="molecule type" value="Genomic_DNA"/>
</dbReference>
<dbReference type="GO" id="GO:0004519">
    <property type="term" value="F:endonuclease activity"/>
    <property type="evidence" value="ECO:0007669"/>
    <property type="project" value="UniProtKB-KW"/>
</dbReference>